<name>A0ABP9PHG6_9PSEU</name>
<comment type="similarity">
    <text evidence="1">Belongs to the cytochrome P450 family.</text>
</comment>
<sequence>MSTDSVVTRAQPDLSDIAGFWTLPIEERHAAFDELRARPGLPFFAEPVFDGFPPGPGYYALTRLDDVVAASRAAGVYSSRRGVTSVVDRPKGLITSMIAMDDPRHARLRRIVSRGFTPKMLNALTDNVARITRRVVDDVAGRGECDAVADLAARLPLIVICDMMGIPESQHEFVFHQSNIFLGTEDPEYVPPGGTMLTAFQDAIRALRELTDDLVRQRTAHPTDDLTSALLNAEIDGEALDAEELAGFFSLLVVAGTETTRNAISWGLQLLTENPDQRALWLADLDKHTPGAVEEIVRWSSPVMFMRRTLTGPAELSGQRLDRGDKVALFYWAANRDPRHFAAPDRFDILRSPNPHIGFGGPGPHFCLGAHLARREIGVMFRELLTRVPDIHATAPPRRLRSMFINGVKSLPVAFTPTA</sequence>
<evidence type="ECO:0000313" key="2">
    <source>
        <dbReference type="EMBL" id="GAA5146585.1"/>
    </source>
</evidence>
<dbReference type="CDD" id="cd11033">
    <property type="entry name" value="CYP142-like"/>
    <property type="match status" value="1"/>
</dbReference>
<dbReference type="RefSeq" id="WP_185058860.1">
    <property type="nucleotide sequence ID" value="NZ_BAABJP010000001.1"/>
</dbReference>
<dbReference type="PRINTS" id="PR00359">
    <property type="entry name" value="BP450"/>
</dbReference>
<reference evidence="3" key="1">
    <citation type="journal article" date="2019" name="Int. J. Syst. Evol. Microbiol.">
        <title>The Global Catalogue of Microorganisms (GCM) 10K type strain sequencing project: providing services to taxonomists for standard genome sequencing and annotation.</title>
        <authorList>
            <consortium name="The Broad Institute Genomics Platform"/>
            <consortium name="The Broad Institute Genome Sequencing Center for Infectious Disease"/>
            <person name="Wu L."/>
            <person name="Ma J."/>
        </authorList>
    </citation>
    <scope>NUCLEOTIDE SEQUENCE [LARGE SCALE GENOMIC DNA]</scope>
    <source>
        <strain evidence="3">JCM 18303</strain>
    </source>
</reference>
<dbReference type="InterPro" id="IPR036396">
    <property type="entry name" value="Cyt_P450_sf"/>
</dbReference>
<dbReference type="EMBL" id="BAABJP010000001">
    <property type="protein sequence ID" value="GAA5146585.1"/>
    <property type="molecule type" value="Genomic_DNA"/>
</dbReference>
<organism evidence="2 3">
    <name type="scientific">Pseudonocardia eucalypti</name>
    <dbReference type="NCBI Taxonomy" id="648755"/>
    <lineage>
        <taxon>Bacteria</taxon>
        <taxon>Bacillati</taxon>
        <taxon>Actinomycetota</taxon>
        <taxon>Actinomycetes</taxon>
        <taxon>Pseudonocardiales</taxon>
        <taxon>Pseudonocardiaceae</taxon>
        <taxon>Pseudonocardia</taxon>
    </lineage>
</organism>
<dbReference type="InterPro" id="IPR002397">
    <property type="entry name" value="Cyt_P450_B"/>
</dbReference>
<evidence type="ECO:0000256" key="1">
    <source>
        <dbReference type="ARBA" id="ARBA00010617"/>
    </source>
</evidence>
<proteinExistence type="inferred from homology"/>
<accession>A0ABP9PHG6</accession>
<evidence type="ECO:0000313" key="3">
    <source>
        <dbReference type="Proteomes" id="UP001428817"/>
    </source>
</evidence>
<dbReference type="Pfam" id="PF00067">
    <property type="entry name" value="p450"/>
    <property type="match status" value="1"/>
</dbReference>
<keyword evidence="3" id="KW-1185">Reference proteome</keyword>
<dbReference type="PANTHER" id="PTHR46696">
    <property type="entry name" value="P450, PUTATIVE (EUROFUNG)-RELATED"/>
    <property type="match status" value="1"/>
</dbReference>
<dbReference type="Gene3D" id="1.10.630.10">
    <property type="entry name" value="Cytochrome P450"/>
    <property type="match status" value="1"/>
</dbReference>
<dbReference type="Proteomes" id="UP001428817">
    <property type="component" value="Unassembled WGS sequence"/>
</dbReference>
<protein>
    <submittedName>
        <fullName evidence="2">Cytochrome P450</fullName>
    </submittedName>
</protein>
<dbReference type="SUPFAM" id="SSF48264">
    <property type="entry name" value="Cytochrome P450"/>
    <property type="match status" value="1"/>
</dbReference>
<dbReference type="InterPro" id="IPR001128">
    <property type="entry name" value="Cyt_P450"/>
</dbReference>
<gene>
    <name evidence="2" type="ORF">GCM10023321_06270</name>
</gene>
<dbReference type="PANTHER" id="PTHR46696:SF4">
    <property type="entry name" value="BIOTIN BIOSYNTHESIS CYTOCHROME P450"/>
    <property type="match status" value="1"/>
</dbReference>
<comment type="caution">
    <text evidence="2">The sequence shown here is derived from an EMBL/GenBank/DDBJ whole genome shotgun (WGS) entry which is preliminary data.</text>
</comment>